<evidence type="ECO:0000256" key="3">
    <source>
        <dbReference type="SAM" id="MobiDB-lite"/>
    </source>
</evidence>
<accession>A0ABD0ZG17</accession>
<dbReference type="PROSITE" id="PS51138">
    <property type="entry name" value="ENT"/>
    <property type="match status" value="1"/>
</dbReference>
<proteinExistence type="predicted"/>
<feature type="region of interest" description="Disordered" evidence="3">
    <location>
        <begin position="1"/>
        <end position="41"/>
    </location>
</feature>
<protein>
    <submittedName>
        <fullName evidence="5">Protein EMSY-LIKE 1</fullName>
    </submittedName>
</protein>
<evidence type="ECO:0000259" key="4">
    <source>
        <dbReference type="PROSITE" id="PS51138"/>
    </source>
</evidence>
<dbReference type="InterPro" id="IPR005491">
    <property type="entry name" value="ENT_dom"/>
</dbReference>
<dbReference type="EMBL" id="JBANAX010000403">
    <property type="protein sequence ID" value="KAL1209891.1"/>
    <property type="molecule type" value="Genomic_DNA"/>
</dbReference>
<feature type="compositionally biased region" description="Low complexity" evidence="3">
    <location>
        <begin position="208"/>
        <end position="219"/>
    </location>
</feature>
<dbReference type="InterPro" id="IPR036142">
    <property type="entry name" value="ENT_dom-like_sf"/>
</dbReference>
<dbReference type="SMART" id="SM01191">
    <property type="entry name" value="ENT"/>
    <property type="match status" value="1"/>
</dbReference>
<feature type="region of interest" description="Disordered" evidence="3">
    <location>
        <begin position="193"/>
        <end position="221"/>
    </location>
</feature>
<sequence>MSNQQHQAPNPPSQLIGLPLKKRDFAETMPSNGNGDLDSVSEEFTGLPLKKRDFAETMPSNGNGDLLLLMNKKEKLDYLQKQAYYNVLHAFNAESPKISSPRILIVKDLTKEWNIDHTTHAAFEKTIKTDPMVKKFRKVSLPSDEVRKITAVDGNPLKIRIPKKEDVNKTGDKVIPAKIQDVKVIVPEKLQNGKVKAPAKTQEEKAKPTSTSDDSPVSSWGQVSPGSLVGRWVYIRMPGEEDHLAFLIKQYNAQTETHRLVSTLSHKNFDDPCDWIDLRHIPAKDIIWKEGNPGLPVRKCFLKPGETLLLETSTAQKTKQLKQAGKSSSGIPIIRKMDKGKSIVGAESPLQ</sequence>
<keyword evidence="2" id="KW-0539">Nucleus</keyword>
<name>A0ABD0ZG17_CARAN</name>
<evidence type="ECO:0000313" key="6">
    <source>
        <dbReference type="EMBL" id="KAL1209891.1"/>
    </source>
</evidence>
<dbReference type="PANTHER" id="PTHR33432">
    <property type="entry name" value="PROTEIN EMSY-LIKE 4"/>
    <property type="match status" value="1"/>
</dbReference>
<reference evidence="5 7" key="1">
    <citation type="submission" date="2024-04" db="EMBL/GenBank/DDBJ databases">
        <title>Genome assembly C_amara_ONT_v2.</title>
        <authorList>
            <person name="Yant L."/>
            <person name="Moore C."/>
            <person name="Slenker M."/>
        </authorList>
    </citation>
    <scope>NUCLEOTIDE SEQUENCE [LARGE SCALE GENOMIC DNA]</scope>
    <source>
        <tissue evidence="5">Leaf</tissue>
    </source>
</reference>
<organism evidence="5 7">
    <name type="scientific">Cardamine amara subsp. amara</name>
    <dbReference type="NCBI Taxonomy" id="228776"/>
    <lineage>
        <taxon>Eukaryota</taxon>
        <taxon>Viridiplantae</taxon>
        <taxon>Streptophyta</taxon>
        <taxon>Embryophyta</taxon>
        <taxon>Tracheophyta</taxon>
        <taxon>Spermatophyta</taxon>
        <taxon>Magnoliopsida</taxon>
        <taxon>eudicotyledons</taxon>
        <taxon>Gunneridae</taxon>
        <taxon>Pentapetalae</taxon>
        <taxon>rosids</taxon>
        <taxon>malvids</taxon>
        <taxon>Brassicales</taxon>
        <taxon>Brassicaceae</taxon>
        <taxon>Cardamineae</taxon>
        <taxon>Cardamine</taxon>
    </lineage>
</organism>
<dbReference type="Proteomes" id="UP001558713">
    <property type="component" value="Unassembled WGS sequence"/>
</dbReference>
<comment type="subcellular location">
    <subcellularLocation>
        <location evidence="1">Nucleus</location>
    </subcellularLocation>
</comment>
<dbReference type="Gene3D" id="1.10.1240.40">
    <property type="entry name" value="ENT domain"/>
    <property type="match status" value="1"/>
</dbReference>
<dbReference type="AlphaFoldDB" id="A0ABD0ZG17"/>
<evidence type="ECO:0000313" key="5">
    <source>
        <dbReference type="EMBL" id="KAL1193433.1"/>
    </source>
</evidence>
<gene>
    <name evidence="5" type="ORF">V5N11_019168</name>
    <name evidence="6" type="ORF">V5N11_033963</name>
</gene>
<evidence type="ECO:0000256" key="2">
    <source>
        <dbReference type="ARBA" id="ARBA00023242"/>
    </source>
</evidence>
<evidence type="ECO:0000313" key="7">
    <source>
        <dbReference type="Proteomes" id="UP001558713"/>
    </source>
</evidence>
<feature type="domain" description="ENT" evidence="4">
    <location>
        <begin position="72"/>
        <end position="163"/>
    </location>
</feature>
<comment type="caution">
    <text evidence="5">The sequence shown here is derived from an EMBL/GenBank/DDBJ whole genome shotgun (WGS) entry which is preliminary data.</text>
</comment>
<dbReference type="SUPFAM" id="SSF158639">
    <property type="entry name" value="ENT-like"/>
    <property type="match status" value="1"/>
</dbReference>
<dbReference type="PANTHER" id="PTHR33432:SF15">
    <property type="entry name" value="EMSY N TERMINUS (ENT)_ PLANT TUDOR-LIKE DOMAINS-CONTAINING PROTEIN"/>
    <property type="match status" value="1"/>
</dbReference>
<dbReference type="Pfam" id="PF03735">
    <property type="entry name" value="ENT"/>
    <property type="match status" value="1"/>
</dbReference>
<dbReference type="EMBL" id="JBANAX010000783">
    <property type="protein sequence ID" value="KAL1193433.1"/>
    <property type="molecule type" value="Genomic_DNA"/>
</dbReference>
<keyword evidence="7" id="KW-1185">Reference proteome</keyword>
<evidence type="ECO:0000256" key="1">
    <source>
        <dbReference type="ARBA" id="ARBA00004123"/>
    </source>
</evidence>
<dbReference type="GO" id="GO:0005634">
    <property type="term" value="C:nucleus"/>
    <property type="evidence" value="ECO:0007669"/>
    <property type="project" value="UniProtKB-SubCell"/>
</dbReference>
<dbReference type="InterPro" id="IPR033485">
    <property type="entry name" value="EMSY-LIKE_plant"/>
</dbReference>